<evidence type="ECO:0000313" key="9">
    <source>
        <dbReference type="Proteomes" id="UP000242763"/>
    </source>
</evidence>
<feature type="domain" description="Aldehyde dehydrogenase" evidence="7">
    <location>
        <begin position="41"/>
        <end position="485"/>
    </location>
</feature>
<dbReference type="Gene3D" id="3.40.309.10">
    <property type="entry name" value="Aldehyde Dehydrogenase, Chain A, domain 2"/>
    <property type="match status" value="1"/>
</dbReference>
<name>A0A1I3KYR1_9HYPH</name>
<dbReference type="FunFam" id="3.40.605.10:FF:000007">
    <property type="entry name" value="NAD/NADP-dependent betaine aldehyde dehydrogenase"/>
    <property type="match status" value="1"/>
</dbReference>
<dbReference type="InterPro" id="IPR011408">
    <property type="entry name" value="Aldehyde_DH"/>
</dbReference>
<dbReference type="PIRSF" id="PIRSF036490">
    <property type="entry name" value="Aldedh_dupl"/>
    <property type="match status" value="1"/>
</dbReference>
<dbReference type="InterPro" id="IPR016162">
    <property type="entry name" value="Ald_DH_N"/>
</dbReference>
<dbReference type="PANTHER" id="PTHR11699">
    <property type="entry name" value="ALDEHYDE DEHYDROGENASE-RELATED"/>
    <property type="match status" value="1"/>
</dbReference>
<dbReference type="InterPro" id="IPR029510">
    <property type="entry name" value="Ald_DH_CS_GLU"/>
</dbReference>
<feature type="domain" description="Aldehyde dehydrogenase" evidence="7">
    <location>
        <begin position="541"/>
        <end position="759"/>
    </location>
</feature>
<gene>
    <name evidence="8" type="ORF">SAMN03080618_01304</name>
</gene>
<comment type="similarity">
    <text evidence="1 4 6">Belongs to the aldehyde dehydrogenase family.</text>
</comment>
<dbReference type="OrthoDB" id="9812625at2"/>
<evidence type="ECO:0000313" key="8">
    <source>
        <dbReference type="EMBL" id="SFI77524.1"/>
    </source>
</evidence>
<keyword evidence="2 6" id="KW-0560">Oxidoreductase</keyword>
<dbReference type="AlphaFoldDB" id="A0A1I3KYR1"/>
<evidence type="ECO:0000256" key="3">
    <source>
        <dbReference type="ARBA" id="ARBA00023097"/>
    </source>
</evidence>
<dbReference type="Gene3D" id="3.40.605.10">
    <property type="entry name" value="Aldehyde Dehydrogenase, Chain A, domain 1"/>
    <property type="match status" value="2"/>
</dbReference>
<keyword evidence="9" id="KW-1185">Reference proteome</keyword>
<dbReference type="SUPFAM" id="SSF53720">
    <property type="entry name" value="ALDH-like"/>
    <property type="match status" value="2"/>
</dbReference>
<keyword evidence="3" id="KW-0558">Oxidation</keyword>
<dbReference type="InterPro" id="IPR015590">
    <property type="entry name" value="Aldehyde_DH_dom"/>
</dbReference>
<evidence type="ECO:0000256" key="1">
    <source>
        <dbReference type="ARBA" id="ARBA00009986"/>
    </source>
</evidence>
<evidence type="ECO:0000256" key="4">
    <source>
        <dbReference type="PIRNR" id="PIRNR036490"/>
    </source>
</evidence>
<reference evidence="9" key="1">
    <citation type="submission" date="2016-10" db="EMBL/GenBank/DDBJ databases">
        <authorList>
            <person name="Varghese N."/>
            <person name="Submissions S."/>
        </authorList>
    </citation>
    <scope>NUCLEOTIDE SEQUENCE [LARGE SCALE GENOMIC DNA]</scope>
    <source>
        <strain evidence="9">DSM 21857</strain>
    </source>
</reference>
<evidence type="ECO:0000256" key="6">
    <source>
        <dbReference type="RuleBase" id="RU003345"/>
    </source>
</evidence>
<dbReference type="InterPro" id="IPR016163">
    <property type="entry name" value="Ald_DH_C"/>
</dbReference>
<feature type="active site" evidence="5">
    <location>
        <position position="266"/>
    </location>
</feature>
<evidence type="ECO:0000256" key="5">
    <source>
        <dbReference type="PROSITE-ProRule" id="PRU10007"/>
    </source>
</evidence>
<accession>A0A1I3KYR1</accession>
<dbReference type="Pfam" id="PF00171">
    <property type="entry name" value="Aldedh"/>
    <property type="match status" value="2"/>
</dbReference>
<evidence type="ECO:0000259" key="7">
    <source>
        <dbReference type="Pfam" id="PF00171"/>
    </source>
</evidence>
<dbReference type="RefSeq" id="WP_091520056.1">
    <property type="nucleotide sequence ID" value="NZ_FORF01000006.1"/>
</dbReference>
<evidence type="ECO:0000256" key="2">
    <source>
        <dbReference type="ARBA" id="ARBA00023002"/>
    </source>
</evidence>
<proteinExistence type="inferred from homology"/>
<dbReference type="GO" id="GO:0016620">
    <property type="term" value="F:oxidoreductase activity, acting on the aldehyde or oxo group of donors, NAD or NADP as acceptor"/>
    <property type="evidence" value="ECO:0007669"/>
    <property type="project" value="UniProtKB-UniRule"/>
</dbReference>
<sequence>MNILERYHAMEYGPAPEARNEADAWLAGRDFNASLFIGGSWRSAEGSRTFEVHEPSSGKLLARVSDASKSDIDAAVAAARKAQASWQASSGYQRARVLYAIGRAMQRHARLFAVLESIDNGKPIRESRDIDVPLAVRHFMHHAGWAQALESEFPGRQAAGVAGQIIPWNFPLLMLAWKIAPALAAGCTIVLKPAEFTPLTAILFAEICEKAGVPKGVVNIVHGGPEAGAAIVNHPGIDKIAFTGSSEVGKIIRQATAGTGKKLSLELGGKSAFIVFEDADLDSAVEGLVDGIWFNQGQVCCAGSRLLIQEGIAEEFLAKVRARMEKLRIGDPLDKNTDIGPLIDRTQLERVSGLLAQGTSQGAQCWMPAGEVPATGWYHLPVLATNVAPANILAQEEVFGPVLASMTFRNTEEAIEIANNTRYGLAASVWSENVNLALHVAPQLKAGVIWINGTNMFDAACGFGGYRESGFGREGGREGMAEYLAWPKSRSQPIKPYDHPGGALQRNEVEDGFIDRTPKMFIGGKQVRPDGNYSMAVLDKKGKQIGEAGVGNRKDIRDAVSAARGAKAWASATAYNRAQVLYFLAENLSIRATEFAARLVQLTGVSAKAAKAEVEASIERIFAAAGMADKVEGTVHTPPARAVTLALHEPVGVLGIVAPDEQPLLGLIAMLAPALAMGNTVVAVPSARWPLLATDLYQVMETSDLPAGVVNIVTGKTSELAAVLAKHGDVDGLWVVADAQTCAAAERESADNLKRVWSSNGAAIDWAADEGSLNRFLQRAIEVKNVWVPYGD</sequence>
<protein>
    <submittedName>
        <fullName evidence="8">Aldehyde dehydrogenase (NAD+)</fullName>
    </submittedName>
</protein>
<dbReference type="Proteomes" id="UP000242763">
    <property type="component" value="Unassembled WGS sequence"/>
</dbReference>
<dbReference type="STRING" id="1121003.SAMN03080618_01304"/>
<dbReference type="EMBL" id="FORF01000006">
    <property type="protein sequence ID" value="SFI77524.1"/>
    <property type="molecule type" value="Genomic_DNA"/>
</dbReference>
<dbReference type="FunFam" id="3.40.309.10:FF:000012">
    <property type="entry name" value="Betaine aldehyde dehydrogenase"/>
    <property type="match status" value="1"/>
</dbReference>
<dbReference type="PROSITE" id="PS00687">
    <property type="entry name" value="ALDEHYDE_DEHYDR_GLU"/>
    <property type="match status" value="1"/>
</dbReference>
<dbReference type="InterPro" id="IPR016161">
    <property type="entry name" value="Ald_DH/histidinol_DH"/>
</dbReference>
<organism evidence="8 9">
    <name type="scientific">Aquamicrobium aerolatum DSM 21857</name>
    <dbReference type="NCBI Taxonomy" id="1121003"/>
    <lineage>
        <taxon>Bacteria</taxon>
        <taxon>Pseudomonadati</taxon>
        <taxon>Pseudomonadota</taxon>
        <taxon>Alphaproteobacteria</taxon>
        <taxon>Hyphomicrobiales</taxon>
        <taxon>Phyllobacteriaceae</taxon>
        <taxon>Aerobium</taxon>
    </lineage>
</organism>